<feature type="transmembrane region" description="Helical" evidence="1">
    <location>
        <begin position="47"/>
        <end position="68"/>
    </location>
</feature>
<feature type="transmembrane region" description="Helical" evidence="1">
    <location>
        <begin position="268"/>
        <end position="284"/>
    </location>
</feature>
<accession>A0A024H0N8</accession>
<feature type="transmembrane region" description="Helical" evidence="1">
    <location>
        <begin position="435"/>
        <end position="456"/>
    </location>
</feature>
<dbReference type="EMBL" id="CAQI01000038">
    <property type="protein sequence ID" value="CCQ45558.1"/>
    <property type="molecule type" value="Genomic_DNA"/>
</dbReference>
<evidence type="ECO:0000256" key="1">
    <source>
        <dbReference type="SAM" id="Phobius"/>
    </source>
</evidence>
<gene>
    <name evidence="2" type="ORF">ARTSIC4J27_1504</name>
</gene>
<keyword evidence="1" id="KW-1133">Transmembrane helix</keyword>
<dbReference type="Proteomes" id="UP000035722">
    <property type="component" value="Unassembled WGS sequence"/>
</dbReference>
<sequence>MFVPGALVVAALGVRRPWYLAVAPLLSITLVAVTAILAPFVGVAWSLLPVSVVTLIVSLAFLGARLLLQRKGVQTDAPSLPRQFRKPSRANIVVTIGFLAGSAAIAFQLYKAFDRPDNISQTFDNVFHLNAIRYILDTGNASSLTLSGMTTGDSPPYFYPAAWHGLASLLVQLTGSPISVAVNVLNLCVAATVWTAGCMFLTRTAVGPNTYAISAAGVLAAGFGSFPLLLLDFGVLYPNFLAISMLPAALACVAIFFGISDRTGEPGLARYLLAPAAAIGTAIAHPNGLMSLLALSIPILLVSFIRFLLLRYRNGHGHGRTVFMGVGLLAILGVIAVMWNYIRPPAAAATWLPFQTPGQAIGEIITNSAMQRPPAFAVSILLIAGVVVLLRRHQRIWLLGSFGVVAALFVVVSAGPVGWMRDTLTGVWYNDSYRLAALLPVAAVPLAAAGAGWLAGKLQHLWQERSASLAFLPERLTVSRVMVPVVVPLALLGVLLVAQTLPLRASIASARANYSTTPDSPLVSSDEMALIEELDKIVPHDATIAVNPWTGGAMAFALADRNTTSKHTLTTYTKEVELLNDKLRDAGDDPAVCDAAREDNVRYVLDFGTREVHGGNHGFAGLQIPDNTPGFSLLARQGDAKLFEVTACQ</sequence>
<feature type="transmembrane region" description="Helical" evidence="1">
    <location>
        <begin position="209"/>
        <end position="230"/>
    </location>
</feature>
<feature type="transmembrane region" description="Helical" evidence="1">
    <location>
        <begin position="178"/>
        <end position="202"/>
    </location>
</feature>
<evidence type="ECO:0000313" key="3">
    <source>
        <dbReference type="Proteomes" id="UP000035722"/>
    </source>
</evidence>
<comment type="caution">
    <text evidence="2">The sequence shown here is derived from an EMBL/GenBank/DDBJ whole genome shotgun (WGS) entry which is preliminary data.</text>
</comment>
<proteinExistence type="predicted"/>
<dbReference type="Pfam" id="PF20176">
    <property type="entry name" value="DUF6541"/>
    <property type="match status" value="1"/>
</dbReference>
<feature type="transmembrane region" description="Helical" evidence="1">
    <location>
        <begin position="321"/>
        <end position="342"/>
    </location>
</feature>
<dbReference type="AlphaFoldDB" id="A0A024H0N8"/>
<dbReference type="STRING" id="861266.ARTSIC4J27_1504"/>
<evidence type="ECO:0000313" key="2">
    <source>
        <dbReference type="EMBL" id="CCQ45558.1"/>
    </source>
</evidence>
<feature type="transmembrane region" description="Helical" evidence="1">
    <location>
        <begin position="18"/>
        <end position="41"/>
    </location>
</feature>
<keyword evidence="3" id="KW-1185">Reference proteome</keyword>
<dbReference type="InterPro" id="IPR046671">
    <property type="entry name" value="DUF6541"/>
</dbReference>
<keyword evidence="1" id="KW-0812">Transmembrane</keyword>
<feature type="transmembrane region" description="Helical" evidence="1">
    <location>
        <begin position="236"/>
        <end position="259"/>
    </location>
</feature>
<feature type="transmembrane region" description="Helical" evidence="1">
    <location>
        <begin position="290"/>
        <end position="309"/>
    </location>
</feature>
<name>A0A024H0N8_9MICC</name>
<feature type="transmembrane region" description="Helical" evidence="1">
    <location>
        <begin position="477"/>
        <end position="498"/>
    </location>
</feature>
<feature type="transmembrane region" description="Helical" evidence="1">
    <location>
        <begin position="373"/>
        <end position="390"/>
    </location>
</feature>
<keyword evidence="1" id="KW-0472">Membrane</keyword>
<reference evidence="3" key="1">
    <citation type="journal article" date="2014" name="Genome Announc.">
        <title>Genome Sequence of Arthrobacter siccitolerans 4J27, a Xeroprotectant-Producing Desiccation-Tolerant Microorganism.</title>
        <authorList>
            <person name="Manzanera M."/>
            <person name="Santa-Cruz-Calvo L."/>
            <person name="Vilchez J.I."/>
            <person name="Garcia-Fontana C."/>
            <person name="Silva-Castro G.A."/>
            <person name="Calvo C."/>
            <person name="Gonzalez-Lopez J."/>
        </authorList>
    </citation>
    <scope>NUCLEOTIDE SEQUENCE [LARGE SCALE GENOMIC DNA]</scope>
    <source>
        <strain evidence="3">4J27</strain>
    </source>
</reference>
<organism evidence="2 3">
    <name type="scientific">Pseudarthrobacter siccitolerans</name>
    <dbReference type="NCBI Taxonomy" id="861266"/>
    <lineage>
        <taxon>Bacteria</taxon>
        <taxon>Bacillati</taxon>
        <taxon>Actinomycetota</taxon>
        <taxon>Actinomycetes</taxon>
        <taxon>Micrococcales</taxon>
        <taxon>Micrococcaceae</taxon>
        <taxon>Pseudarthrobacter</taxon>
    </lineage>
</organism>
<protein>
    <submittedName>
        <fullName evidence="2">Putative membrane protein</fullName>
    </submittedName>
</protein>
<feature type="transmembrane region" description="Helical" evidence="1">
    <location>
        <begin position="89"/>
        <end position="110"/>
    </location>
</feature>
<feature type="transmembrane region" description="Helical" evidence="1">
    <location>
        <begin position="397"/>
        <end position="415"/>
    </location>
</feature>